<dbReference type="Gramene" id="evm.model.04.1571">
    <property type="protein sequence ID" value="cds.evm.model.04.1571"/>
    <property type="gene ID" value="evm.TU.04.1571"/>
</dbReference>
<protein>
    <submittedName>
        <fullName evidence="2">Uncharacterized protein</fullName>
    </submittedName>
</protein>
<evidence type="ECO:0000256" key="1">
    <source>
        <dbReference type="SAM" id="MobiDB-lite"/>
    </source>
</evidence>
<dbReference type="EMBL" id="UZAU01000393">
    <property type="status" value="NOT_ANNOTATED_CDS"/>
    <property type="molecule type" value="Genomic_DNA"/>
</dbReference>
<reference evidence="2" key="2">
    <citation type="submission" date="2021-03" db="UniProtKB">
        <authorList>
            <consortium name="EnsemblPlants"/>
        </authorList>
    </citation>
    <scope>IDENTIFICATION</scope>
</reference>
<sequence>MGVCANNDAHHALDNQNCAPHDGPDPSPRPAHVPCNIRVDVEEEGENPHQERKQHTQEASYPSSNRTNIPLFQGTNVGNRANILLFQEINPHVGNRANIPPFQGANPHDGNHSNNPPLSVRVDCGIPNGNSRITMLEEQLQQLLNNNKMKEHESDEEIEPFMPYILAFPYPLEFELLANYDQPTQTTFALPELTNANMVANPCSPKKSRSDGPYHPMYLTYTELTKTQEAIHVANEH</sequence>
<dbReference type="EnsemblPlants" id="evm.model.04.1571">
    <property type="protein sequence ID" value="cds.evm.model.04.1571"/>
    <property type="gene ID" value="evm.TU.04.1571"/>
</dbReference>
<organism evidence="2 3">
    <name type="scientific">Cannabis sativa</name>
    <name type="common">Hemp</name>
    <name type="synonym">Marijuana</name>
    <dbReference type="NCBI Taxonomy" id="3483"/>
    <lineage>
        <taxon>Eukaryota</taxon>
        <taxon>Viridiplantae</taxon>
        <taxon>Streptophyta</taxon>
        <taxon>Embryophyta</taxon>
        <taxon>Tracheophyta</taxon>
        <taxon>Spermatophyta</taxon>
        <taxon>Magnoliopsida</taxon>
        <taxon>eudicotyledons</taxon>
        <taxon>Gunneridae</taxon>
        <taxon>Pentapetalae</taxon>
        <taxon>rosids</taxon>
        <taxon>fabids</taxon>
        <taxon>Rosales</taxon>
        <taxon>Cannabaceae</taxon>
        <taxon>Cannabis</taxon>
    </lineage>
</organism>
<evidence type="ECO:0000313" key="2">
    <source>
        <dbReference type="EnsemblPlants" id="cds.evm.model.04.1571"/>
    </source>
</evidence>
<reference evidence="2" key="1">
    <citation type="submission" date="2018-11" db="EMBL/GenBank/DDBJ databases">
        <authorList>
            <person name="Grassa J C."/>
        </authorList>
    </citation>
    <scope>NUCLEOTIDE SEQUENCE [LARGE SCALE GENOMIC DNA]</scope>
</reference>
<dbReference type="Proteomes" id="UP000596661">
    <property type="component" value="Chromosome 4"/>
</dbReference>
<dbReference type="AlphaFoldDB" id="A0A803PDN3"/>
<name>A0A803PDN3_CANSA</name>
<feature type="compositionally biased region" description="Basic and acidic residues" evidence="1">
    <location>
        <begin position="46"/>
        <end position="56"/>
    </location>
</feature>
<evidence type="ECO:0000313" key="3">
    <source>
        <dbReference type="Proteomes" id="UP000596661"/>
    </source>
</evidence>
<feature type="compositionally biased region" description="Polar residues" evidence="1">
    <location>
        <begin position="57"/>
        <end position="67"/>
    </location>
</feature>
<keyword evidence="3" id="KW-1185">Reference proteome</keyword>
<accession>A0A803PDN3</accession>
<feature type="region of interest" description="Disordered" evidence="1">
    <location>
        <begin position="43"/>
        <end position="67"/>
    </location>
</feature>
<proteinExistence type="predicted"/>